<dbReference type="EMBL" id="CADCVA010000161">
    <property type="protein sequence ID" value="CAA9417125.1"/>
    <property type="molecule type" value="Genomic_DNA"/>
</dbReference>
<dbReference type="InterPro" id="IPR013321">
    <property type="entry name" value="Arc_rbn_hlx_hlx"/>
</dbReference>
<accession>A0A6J4PMN4</accession>
<evidence type="ECO:0008006" key="2">
    <source>
        <dbReference type="Google" id="ProtNLM"/>
    </source>
</evidence>
<sequence>MKTAVSIPDVLFESAEGFARRRGMSRSELYAKALDAYLAEHKAEGITERLDAVYAGDCAEESRLDPLLERLQADSLATEDDW</sequence>
<dbReference type="Gene3D" id="1.10.1220.10">
    <property type="entry name" value="Met repressor-like"/>
    <property type="match status" value="1"/>
</dbReference>
<protein>
    <recommendedName>
        <fullName evidence="2">ChpI protein</fullName>
    </recommendedName>
</protein>
<reference evidence="1" key="1">
    <citation type="submission" date="2020-02" db="EMBL/GenBank/DDBJ databases">
        <authorList>
            <person name="Meier V. D."/>
        </authorList>
    </citation>
    <scope>NUCLEOTIDE SEQUENCE</scope>
    <source>
        <strain evidence="1">AVDCRST_MAG82</strain>
    </source>
</reference>
<organism evidence="1">
    <name type="scientific">uncultured Rubrobacteraceae bacterium</name>
    <dbReference type="NCBI Taxonomy" id="349277"/>
    <lineage>
        <taxon>Bacteria</taxon>
        <taxon>Bacillati</taxon>
        <taxon>Actinomycetota</taxon>
        <taxon>Rubrobacteria</taxon>
        <taxon>Rubrobacterales</taxon>
        <taxon>Rubrobacteraceae</taxon>
        <taxon>environmental samples</taxon>
    </lineage>
</organism>
<proteinExistence type="predicted"/>
<gene>
    <name evidence="1" type="ORF">AVDCRST_MAG82-1183</name>
</gene>
<evidence type="ECO:0000313" key="1">
    <source>
        <dbReference type="EMBL" id="CAA9417125.1"/>
    </source>
</evidence>
<name>A0A6J4PMN4_9ACTN</name>
<dbReference type="AlphaFoldDB" id="A0A6J4PMN4"/>
<dbReference type="GO" id="GO:0006355">
    <property type="term" value="P:regulation of DNA-templated transcription"/>
    <property type="evidence" value="ECO:0007669"/>
    <property type="project" value="InterPro"/>
</dbReference>